<dbReference type="Pfam" id="PF04500">
    <property type="entry name" value="FLYWCH"/>
    <property type="match status" value="1"/>
</dbReference>
<keyword evidence="1" id="KW-0479">Metal-binding</keyword>
<dbReference type="Proteomes" id="UP000276133">
    <property type="component" value="Unassembled WGS sequence"/>
</dbReference>
<keyword evidence="2" id="KW-0863">Zinc-finger</keyword>
<keyword evidence="6" id="KW-1185">Reference proteome</keyword>
<dbReference type="GO" id="GO:0008270">
    <property type="term" value="F:zinc ion binding"/>
    <property type="evidence" value="ECO:0007669"/>
    <property type="project" value="UniProtKB-KW"/>
</dbReference>
<name>A0A3M7SNN5_BRAPC</name>
<dbReference type="AlphaFoldDB" id="A0A3M7SNN5"/>
<comment type="caution">
    <text evidence="5">The sequence shown here is derived from an EMBL/GenBank/DDBJ whole genome shotgun (WGS) entry which is preliminary data.</text>
</comment>
<organism evidence="5 6">
    <name type="scientific">Brachionus plicatilis</name>
    <name type="common">Marine rotifer</name>
    <name type="synonym">Brachionus muelleri</name>
    <dbReference type="NCBI Taxonomy" id="10195"/>
    <lineage>
        <taxon>Eukaryota</taxon>
        <taxon>Metazoa</taxon>
        <taxon>Spiralia</taxon>
        <taxon>Gnathifera</taxon>
        <taxon>Rotifera</taxon>
        <taxon>Eurotatoria</taxon>
        <taxon>Monogononta</taxon>
        <taxon>Pseudotrocha</taxon>
        <taxon>Ploima</taxon>
        <taxon>Brachionidae</taxon>
        <taxon>Brachionus</taxon>
    </lineage>
</organism>
<dbReference type="Gene3D" id="2.20.25.240">
    <property type="match status" value="1"/>
</dbReference>
<evidence type="ECO:0000313" key="5">
    <source>
        <dbReference type="EMBL" id="RNA37148.1"/>
    </source>
</evidence>
<dbReference type="EMBL" id="REGN01001082">
    <property type="protein sequence ID" value="RNA37148.1"/>
    <property type="molecule type" value="Genomic_DNA"/>
</dbReference>
<feature type="domain" description="FLYWCH-type" evidence="4">
    <location>
        <begin position="139"/>
        <end position="198"/>
    </location>
</feature>
<evidence type="ECO:0000259" key="4">
    <source>
        <dbReference type="Pfam" id="PF04500"/>
    </source>
</evidence>
<sequence length="229" mass="25843">MNKKFLNDNANYSPSIRRLRSGRTIKPKPNVKENLLSSQSIIPGNVDECVNEEEVSEACTSNQCKQIIEPDRSIEQLNFRTNVSLDDGLSDRISDSDLSLSGDSIASSDSENEEDETFYEALTVELNKLSVATNELELTKTNRDGLKLCSLGLYFTKERTTKRENKTHWRCERTSKCSGRAHTIGLDPPVLITVAHNHKQDLARKSKLINDVKMKKLSLNTKENPRSIM</sequence>
<evidence type="ECO:0000256" key="3">
    <source>
        <dbReference type="ARBA" id="ARBA00022833"/>
    </source>
</evidence>
<protein>
    <recommendedName>
        <fullName evidence="4">FLYWCH-type domain-containing protein</fullName>
    </recommendedName>
</protein>
<dbReference type="InterPro" id="IPR007588">
    <property type="entry name" value="Znf_FLYWCH"/>
</dbReference>
<reference evidence="5 6" key="1">
    <citation type="journal article" date="2018" name="Sci. Rep.">
        <title>Genomic signatures of local adaptation to the degree of environmental predictability in rotifers.</title>
        <authorList>
            <person name="Franch-Gras L."/>
            <person name="Hahn C."/>
            <person name="Garcia-Roger E.M."/>
            <person name="Carmona M.J."/>
            <person name="Serra M."/>
            <person name="Gomez A."/>
        </authorList>
    </citation>
    <scope>NUCLEOTIDE SEQUENCE [LARGE SCALE GENOMIC DNA]</scope>
    <source>
        <strain evidence="5">HYR1</strain>
    </source>
</reference>
<keyword evidence="3" id="KW-0862">Zinc</keyword>
<proteinExistence type="predicted"/>
<evidence type="ECO:0000256" key="2">
    <source>
        <dbReference type="ARBA" id="ARBA00022771"/>
    </source>
</evidence>
<evidence type="ECO:0000256" key="1">
    <source>
        <dbReference type="ARBA" id="ARBA00022723"/>
    </source>
</evidence>
<accession>A0A3M7SNN5</accession>
<evidence type="ECO:0000313" key="6">
    <source>
        <dbReference type="Proteomes" id="UP000276133"/>
    </source>
</evidence>
<dbReference type="OrthoDB" id="10206324at2759"/>
<feature type="non-terminal residue" evidence="5">
    <location>
        <position position="229"/>
    </location>
</feature>
<gene>
    <name evidence="5" type="ORF">BpHYR1_038933</name>
</gene>